<keyword evidence="5 9" id="KW-0812">Transmembrane</keyword>
<evidence type="ECO:0000256" key="4">
    <source>
        <dbReference type="ARBA" id="ARBA00022554"/>
    </source>
</evidence>
<evidence type="ECO:0000256" key="1">
    <source>
        <dbReference type="ARBA" id="ARBA00004128"/>
    </source>
</evidence>
<feature type="transmembrane region" description="Helical" evidence="9">
    <location>
        <begin position="22"/>
        <end position="46"/>
    </location>
</feature>
<dbReference type="GO" id="GO:0005384">
    <property type="term" value="F:manganese ion transmembrane transporter activity"/>
    <property type="evidence" value="ECO:0007669"/>
    <property type="project" value="InterPro"/>
</dbReference>
<evidence type="ECO:0000313" key="10">
    <source>
        <dbReference type="EMBL" id="KAG0555238.1"/>
    </source>
</evidence>
<dbReference type="PANTHER" id="PTHR38937:SF2">
    <property type="entry name" value="MEMBRANE PROTEIN OF ER BODY-LIKE PROTEIN ISOFORM X1"/>
    <property type="match status" value="1"/>
</dbReference>
<keyword evidence="3" id="KW-0410">Iron transport</keyword>
<comment type="caution">
    <text evidence="10">The sequence shown here is derived from an EMBL/GenBank/DDBJ whole genome shotgun (WGS) entry which is preliminary data.</text>
</comment>
<dbReference type="AlphaFoldDB" id="A0A8T0GBM4"/>
<sequence length="123" mass="13697">MQIQDLHKESPARFQQSVGPRFWINGFLAMISFLFFGALPVLAFGFSFRELNDHDYKMVATVVVSTIAIIFLGCGKVAAKMTDLSYRRTLTTLISTGIVAAVAGFYTGEYISKLLEKYGILDE</sequence>
<comment type="catalytic activity">
    <reaction evidence="8">
        <text>Fe(2+)(in) = Fe(2+)(out)</text>
        <dbReference type="Rhea" id="RHEA:28486"/>
        <dbReference type="ChEBI" id="CHEBI:29033"/>
    </reaction>
    <physiologicalReaction direction="left-to-right" evidence="8">
        <dbReference type="Rhea" id="RHEA:28487"/>
    </physiologicalReaction>
</comment>
<dbReference type="PANTHER" id="PTHR38937">
    <property type="entry name" value="MEMBRANE PROTEIN OF ER BODY-LIKE PROTEIN"/>
    <property type="match status" value="1"/>
</dbReference>
<keyword evidence="3" id="KW-0408">Iron</keyword>
<evidence type="ECO:0000256" key="2">
    <source>
        <dbReference type="ARBA" id="ARBA00007049"/>
    </source>
</evidence>
<evidence type="ECO:0000256" key="6">
    <source>
        <dbReference type="ARBA" id="ARBA00022989"/>
    </source>
</evidence>
<feature type="transmembrane region" description="Helical" evidence="9">
    <location>
        <begin position="90"/>
        <end position="108"/>
    </location>
</feature>
<keyword evidence="4" id="KW-0926">Vacuole</keyword>
<gene>
    <name evidence="10" type="ORF">KC19_12G154700</name>
</gene>
<proteinExistence type="inferred from homology"/>
<evidence type="ECO:0000256" key="8">
    <source>
        <dbReference type="ARBA" id="ARBA00044464"/>
    </source>
</evidence>
<organism evidence="10 11">
    <name type="scientific">Ceratodon purpureus</name>
    <name type="common">Fire moss</name>
    <name type="synonym">Dicranum purpureum</name>
    <dbReference type="NCBI Taxonomy" id="3225"/>
    <lineage>
        <taxon>Eukaryota</taxon>
        <taxon>Viridiplantae</taxon>
        <taxon>Streptophyta</taxon>
        <taxon>Embryophyta</taxon>
        <taxon>Bryophyta</taxon>
        <taxon>Bryophytina</taxon>
        <taxon>Bryopsida</taxon>
        <taxon>Dicranidae</taxon>
        <taxon>Pseudoditrichales</taxon>
        <taxon>Ditrichaceae</taxon>
        <taxon>Ceratodon</taxon>
    </lineage>
</organism>
<dbReference type="Proteomes" id="UP000822688">
    <property type="component" value="Chromosome 12"/>
</dbReference>
<protein>
    <submittedName>
        <fullName evidence="10">Uncharacterized protein</fullName>
    </submittedName>
</protein>
<dbReference type="Pfam" id="PF01988">
    <property type="entry name" value="VIT1"/>
    <property type="match status" value="1"/>
</dbReference>
<keyword evidence="3" id="KW-0813">Transport</keyword>
<dbReference type="EMBL" id="CM026433">
    <property type="protein sequence ID" value="KAG0555238.1"/>
    <property type="molecule type" value="Genomic_DNA"/>
</dbReference>
<evidence type="ECO:0000256" key="3">
    <source>
        <dbReference type="ARBA" id="ARBA00022496"/>
    </source>
</evidence>
<name>A0A8T0GBM4_CERPU</name>
<keyword evidence="3" id="KW-0406">Ion transport</keyword>
<dbReference type="GO" id="GO:0005774">
    <property type="term" value="C:vacuolar membrane"/>
    <property type="evidence" value="ECO:0007669"/>
    <property type="project" value="UniProtKB-SubCell"/>
</dbReference>
<dbReference type="GO" id="GO:0030026">
    <property type="term" value="P:intracellular manganese ion homeostasis"/>
    <property type="evidence" value="ECO:0007669"/>
    <property type="project" value="InterPro"/>
</dbReference>
<dbReference type="GO" id="GO:0006826">
    <property type="term" value="P:iron ion transport"/>
    <property type="evidence" value="ECO:0007669"/>
    <property type="project" value="UniProtKB-KW"/>
</dbReference>
<evidence type="ECO:0000313" key="11">
    <source>
        <dbReference type="Proteomes" id="UP000822688"/>
    </source>
</evidence>
<keyword evidence="7 9" id="KW-0472">Membrane</keyword>
<evidence type="ECO:0000256" key="9">
    <source>
        <dbReference type="SAM" id="Phobius"/>
    </source>
</evidence>
<reference evidence="10" key="1">
    <citation type="submission" date="2020-06" db="EMBL/GenBank/DDBJ databases">
        <title>WGS assembly of Ceratodon purpureus strain R40.</title>
        <authorList>
            <person name="Carey S.B."/>
            <person name="Jenkins J."/>
            <person name="Shu S."/>
            <person name="Lovell J.T."/>
            <person name="Sreedasyam A."/>
            <person name="Maumus F."/>
            <person name="Tiley G.P."/>
            <person name="Fernandez-Pozo N."/>
            <person name="Barry K."/>
            <person name="Chen C."/>
            <person name="Wang M."/>
            <person name="Lipzen A."/>
            <person name="Daum C."/>
            <person name="Saski C.A."/>
            <person name="Payton A.C."/>
            <person name="Mcbreen J.C."/>
            <person name="Conrad R.E."/>
            <person name="Kollar L.M."/>
            <person name="Olsson S."/>
            <person name="Huttunen S."/>
            <person name="Landis J.B."/>
            <person name="Wickett N.J."/>
            <person name="Johnson M.G."/>
            <person name="Rensing S.A."/>
            <person name="Grimwood J."/>
            <person name="Schmutz J."/>
            <person name="Mcdaniel S.F."/>
        </authorList>
    </citation>
    <scope>NUCLEOTIDE SEQUENCE</scope>
    <source>
        <strain evidence="10">R40</strain>
    </source>
</reference>
<feature type="transmembrane region" description="Helical" evidence="9">
    <location>
        <begin position="58"/>
        <end position="78"/>
    </location>
</feature>
<evidence type="ECO:0000256" key="7">
    <source>
        <dbReference type="ARBA" id="ARBA00023136"/>
    </source>
</evidence>
<dbReference type="InterPro" id="IPR052843">
    <property type="entry name" value="ER_body_metal_sequester"/>
</dbReference>
<dbReference type="InterPro" id="IPR008217">
    <property type="entry name" value="Ccc1_fam"/>
</dbReference>
<keyword evidence="6 9" id="KW-1133">Transmembrane helix</keyword>
<comment type="similarity">
    <text evidence="2">Belongs to the CCC1 family.</text>
</comment>
<comment type="subcellular location">
    <subcellularLocation>
        <location evidence="1">Vacuole membrane</location>
        <topology evidence="1">Multi-pass membrane protein</topology>
    </subcellularLocation>
</comment>
<keyword evidence="11" id="KW-1185">Reference proteome</keyword>
<accession>A0A8T0GBM4</accession>
<evidence type="ECO:0000256" key="5">
    <source>
        <dbReference type="ARBA" id="ARBA00022692"/>
    </source>
</evidence>